<evidence type="ECO:0000256" key="2">
    <source>
        <dbReference type="ARBA" id="ARBA00012314"/>
    </source>
</evidence>
<feature type="domain" description="Catalase core" evidence="9">
    <location>
        <begin position="7"/>
        <end position="348"/>
    </location>
</feature>
<accession>A0A1H1WPU1</accession>
<dbReference type="SMART" id="SM01060">
    <property type="entry name" value="Catalase"/>
    <property type="match status" value="1"/>
</dbReference>
<keyword evidence="7" id="KW-0408">Iron</keyword>
<feature type="compositionally biased region" description="Low complexity" evidence="8">
    <location>
        <begin position="337"/>
        <end position="349"/>
    </location>
</feature>
<sequence length="349" mass="38130">MDDIPVAQRLVDAVISDFPDHAAGTRPVHTIGIGVDGYFVASDVARTYCIAEHFQGQQVDASVRFSNGSGSPVQHDGWNDVRGMATKFHLKDGAATDLIAMTLGEFFSRTVDDFFAFTTAARQTPVKRESPWQKFLDMLQLKQPLPDPYRRQTESGDAGTLAYANGHRFAQLGVFQAGMIGAPVSYARATYHAVHTFVVTGPDGIRRNVRFSWQPVAGVCTTDPTAAPVDKYLHQELRDRLEQWPARFMLMMTIGEAGDAIDDPTQPWPAKRLRVVMGTLTLTKVADDQAAAAEHISFNPCRLGPGIEPSGDPILHARRDAYQESCQRRGGNSCPLSGNSANARSANAK</sequence>
<comment type="similarity">
    <text evidence="1">Belongs to the catalase family.</text>
</comment>
<keyword evidence="4" id="KW-0349">Heme</keyword>
<dbReference type="InterPro" id="IPR020835">
    <property type="entry name" value="Catalase_sf"/>
</dbReference>
<dbReference type="InterPro" id="IPR018028">
    <property type="entry name" value="Catalase"/>
</dbReference>
<dbReference type="PRINTS" id="PR00067">
    <property type="entry name" value="CATALASE"/>
</dbReference>
<evidence type="ECO:0000259" key="9">
    <source>
        <dbReference type="SMART" id="SM01060"/>
    </source>
</evidence>
<dbReference type="GO" id="GO:0046872">
    <property type="term" value="F:metal ion binding"/>
    <property type="evidence" value="ECO:0007669"/>
    <property type="project" value="UniProtKB-KW"/>
</dbReference>
<dbReference type="Gene3D" id="1.20.1280.120">
    <property type="match status" value="1"/>
</dbReference>
<evidence type="ECO:0000256" key="4">
    <source>
        <dbReference type="ARBA" id="ARBA00022617"/>
    </source>
</evidence>
<evidence type="ECO:0000313" key="11">
    <source>
        <dbReference type="Proteomes" id="UP000243904"/>
    </source>
</evidence>
<dbReference type="GO" id="GO:0004096">
    <property type="term" value="F:catalase activity"/>
    <property type="evidence" value="ECO:0007669"/>
    <property type="project" value="InterPro"/>
</dbReference>
<gene>
    <name evidence="10" type="ORF">SAMN05444158_3917</name>
</gene>
<dbReference type="GO" id="GO:0042744">
    <property type="term" value="P:hydrogen peroxide catabolic process"/>
    <property type="evidence" value="ECO:0007669"/>
    <property type="project" value="TreeGrafter"/>
</dbReference>
<reference evidence="11" key="1">
    <citation type="submission" date="2016-10" db="EMBL/GenBank/DDBJ databases">
        <authorList>
            <person name="Varghese N."/>
            <person name="Submissions S."/>
        </authorList>
    </citation>
    <scope>NUCLEOTIDE SEQUENCE [LARGE SCALE GENOMIC DNA]</scope>
    <source>
        <strain evidence="11">GAS369</strain>
    </source>
</reference>
<dbReference type="InterPro" id="IPR011614">
    <property type="entry name" value="Catalase_core"/>
</dbReference>
<evidence type="ECO:0000256" key="6">
    <source>
        <dbReference type="ARBA" id="ARBA00023002"/>
    </source>
</evidence>
<dbReference type="EMBL" id="LT629750">
    <property type="protein sequence ID" value="SDS98179.1"/>
    <property type="molecule type" value="Genomic_DNA"/>
</dbReference>
<dbReference type="Proteomes" id="UP000243904">
    <property type="component" value="Chromosome I"/>
</dbReference>
<dbReference type="RefSeq" id="WP_167558795.1">
    <property type="nucleotide sequence ID" value="NZ_LT629750.1"/>
</dbReference>
<feature type="region of interest" description="Disordered" evidence="8">
    <location>
        <begin position="326"/>
        <end position="349"/>
    </location>
</feature>
<evidence type="ECO:0000256" key="3">
    <source>
        <dbReference type="ARBA" id="ARBA00022559"/>
    </source>
</evidence>
<protein>
    <recommendedName>
        <fullName evidence="2">catalase</fullName>
        <ecNumber evidence="2">1.11.1.6</ecNumber>
    </recommendedName>
</protein>
<evidence type="ECO:0000313" key="10">
    <source>
        <dbReference type="EMBL" id="SDS98179.1"/>
    </source>
</evidence>
<dbReference type="GO" id="GO:0020037">
    <property type="term" value="F:heme binding"/>
    <property type="evidence" value="ECO:0007669"/>
    <property type="project" value="InterPro"/>
</dbReference>
<dbReference type="PANTHER" id="PTHR11465:SF9">
    <property type="entry name" value="CATALASE"/>
    <property type="match status" value="1"/>
</dbReference>
<name>A0A1H1WPU1_9BRAD</name>
<dbReference type="EC" id="1.11.1.6" evidence="2"/>
<proteinExistence type="inferred from homology"/>
<evidence type="ECO:0000256" key="7">
    <source>
        <dbReference type="ARBA" id="ARBA00023004"/>
    </source>
</evidence>
<keyword evidence="5" id="KW-0479">Metal-binding</keyword>
<dbReference type="Pfam" id="PF00199">
    <property type="entry name" value="Catalase"/>
    <property type="match status" value="2"/>
</dbReference>
<dbReference type="SUPFAM" id="SSF56634">
    <property type="entry name" value="Heme-dependent catalase-like"/>
    <property type="match status" value="1"/>
</dbReference>
<evidence type="ECO:0000256" key="1">
    <source>
        <dbReference type="ARBA" id="ARBA00005329"/>
    </source>
</evidence>
<dbReference type="GO" id="GO:0005737">
    <property type="term" value="C:cytoplasm"/>
    <property type="evidence" value="ECO:0007669"/>
    <property type="project" value="TreeGrafter"/>
</dbReference>
<dbReference type="AlphaFoldDB" id="A0A1H1WPU1"/>
<dbReference type="Gene3D" id="2.40.180.10">
    <property type="entry name" value="Catalase core domain"/>
    <property type="match status" value="1"/>
</dbReference>
<evidence type="ECO:0000256" key="5">
    <source>
        <dbReference type="ARBA" id="ARBA00022723"/>
    </source>
</evidence>
<dbReference type="GO" id="GO:0042542">
    <property type="term" value="P:response to hydrogen peroxide"/>
    <property type="evidence" value="ECO:0007669"/>
    <property type="project" value="TreeGrafter"/>
</dbReference>
<evidence type="ECO:0000256" key="8">
    <source>
        <dbReference type="SAM" id="MobiDB-lite"/>
    </source>
</evidence>
<dbReference type="PROSITE" id="PS51402">
    <property type="entry name" value="CATALASE_3"/>
    <property type="match status" value="1"/>
</dbReference>
<keyword evidence="3" id="KW-0575">Peroxidase</keyword>
<dbReference type="PANTHER" id="PTHR11465">
    <property type="entry name" value="CATALASE"/>
    <property type="match status" value="1"/>
</dbReference>
<keyword evidence="11" id="KW-1185">Reference proteome</keyword>
<keyword evidence="6" id="KW-0560">Oxidoreductase</keyword>
<organism evidence="10 11">
    <name type="scientific">Bradyrhizobium canariense</name>
    <dbReference type="NCBI Taxonomy" id="255045"/>
    <lineage>
        <taxon>Bacteria</taxon>
        <taxon>Pseudomonadati</taxon>
        <taxon>Pseudomonadota</taxon>
        <taxon>Alphaproteobacteria</taxon>
        <taxon>Hyphomicrobiales</taxon>
        <taxon>Nitrobacteraceae</taxon>
        <taxon>Bradyrhizobium</taxon>
    </lineage>
</organism>